<evidence type="ECO:0000313" key="2">
    <source>
        <dbReference type="Proteomes" id="UP001501459"/>
    </source>
</evidence>
<organism evidence="1 2">
    <name type="scientific">Lentibacillus halophilus</name>
    <dbReference type="NCBI Taxonomy" id="295065"/>
    <lineage>
        <taxon>Bacteria</taxon>
        <taxon>Bacillati</taxon>
        <taxon>Bacillota</taxon>
        <taxon>Bacilli</taxon>
        <taxon>Bacillales</taxon>
        <taxon>Bacillaceae</taxon>
        <taxon>Lentibacillus</taxon>
    </lineage>
</organism>
<protein>
    <submittedName>
        <fullName evidence="1">Uncharacterized protein</fullName>
    </submittedName>
</protein>
<accession>A0ABN0ZF56</accession>
<comment type="caution">
    <text evidence="1">The sequence shown here is derived from an EMBL/GenBank/DDBJ whole genome shotgun (WGS) entry which is preliminary data.</text>
</comment>
<gene>
    <name evidence="1" type="ORF">GCM10008983_23730</name>
</gene>
<sequence>MTTLPQMTLRLNARVKLTGNGGDLSSDTVVFYSENSTKQLGFPVHWSRIWT</sequence>
<evidence type="ECO:0000313" key="1">
    <source>
        <dbReference type="EMBL" id="GAA0445420.1"/>
    </source>
</evidence>
<name>A0ABN0ZF56_9BACI</name>
<keyword evidence="2" id="KW-1185">Reference proteome</keyword>
<dbReference type="EMBL" id="BAAADM010000054">
    <property type="protein sequence ID" value="GAA0445420.1"/>
    <property type="molecule type" value="Genomic_DNA"/>
</dbReference>
<reference evidence="1 2" key="1">
    <citation type="journal article" date="2019" name="Int. J. Syst. Evol. Microbiol.">
        <title>The Global Catalogue of Microorganisms (GCM) 10K type strain sequencing project: providing services to taxonomists for standard genome sequencing and annotation.</title>
        <authorList>
            <consortium name="The Broad Institute Genomics Platform"/>
            <consortium name="The Broad Institute Genome Sequencing Center for Infectious Disease"/>
            <person name="Wu L."/>
            <person name="Ma J."/>
        </authorList>
    </citation>
    <scope>NUCLEOTIDE SEQUENCE [LARGE SCALE GENOMIC DNA]</scope>
    <source>
        <strain evidence="1 2">JCM 12149</strain>
    </source>
</reference>
<dbReference type="Proteomes" id="UP001501459">
    <property type="component" value="Unassembled WGS sequence"/>
</dbReference>
<proteinExistence type="predicted"/>